<dbReference type="AlphaFoldDB" id="A0A923MJK5"/>
<sequence>MTVNRCGKFSVTVRKGVRGKPKKGKQAKRRQQRMKRACFEDGPRFSGAKHTETGWADGVFLLHAGRKDFFDTLTPACV</sequence>
<dbReference type="Proteomes" id="UP000620327">
    <property type="component" value="Unassembled WGS sequence"/>
</dbReference>
<dbReference type="EMBL" id="JACOQI010000017">
    <property type="protein sequence ID" value="MBC5771483.1"/>
    <property type="molecule type" value="Genomic_DNA"/>
</dbReference>
<proteinExistence type="predicted"/>
<gene>
    <name evidence="2" type="ORF">H8Z83_14380</name>
</gene>
<organism evidence="2 3">
    <name type="scientific">Dysosmobacter segnis</name>
    <dbReference type="NCBI Taxonomy" id="2763042"/>
    <lineage>
        <taxon>Bacteria</taxon>
        <taxon>Bacillati</taxon>
        <taxon>Bacillota</taxon>
        <taxon>Clostridia</taxon>
        <taxon>Eubacteriales</taxon>
        <taxon>Oscillospiraceae</taxon>
        <taxon>Dysosmobacter</taxon>
    </lineage>
</organism>
<accession>A0A923MJK5</accession>
<comment type="caution">
    <text evidence="2">The sequence shown here is derived from an EMBL/GenBank/DDBJ whole genome shotgun (WGS) entry which is preliminary data.</text>
</comment>
<evidence type="ECO:0000256" key="1">
    <source>
        <dbReference type="SAM" id="MobiDB-lite"/>
    </source>
</evidence>
<name>A0A923MJK5_9FIRM</name>
<reference evidence="2" key="1">
    <citation type="submission" date="2020-08" db="EMBL/GenBank/DDBJ databases">
        <title>Genome public.</title>
        <authorList>
            <person name="Liu C."/>
            <person name="Sun Q."/>
        </authorList>
    </citation>
    <scope>NUCLEOTIDE SEQUENCE</scope>
    <source>
        <strain evidence="2">BX15</strain>
    </source>
</reference>
<protein>
    <submittedName>
        <fullName evidence="2">Uncharacterized protein</fullName>
    </submittedName>
</protein>
<feature type="region of interest" description="Disordered" evidence="1">
    <location>
        <begin position="16"/>
        <end position="35"/>
    </location>
</feature>
<evidence type="ECO:0000313" key="2">
    <source>
        <dbReference type="EMBL" id="MBC5771483.1"/>
    </source>
</evidence>
<dbReference type="RefSeq" id="WP_187015678.1">
    <property type="nucleotide sequence ID" value="NZ_JACOQI010000017.1"/>
</dbReference>
<evidence type="ECO:0000313" key="3">
    <source>
        <dbReference type="Proteomes" id="UP000620327"/>
    </source>
</evidence>
<keyword evidence="3" id="KW-1185">Reference proteome</keyword>